<keyword evidence="1" id="KW-1133">Transmembrane helix</keyword>
<dbReference type="RefSeq" id="WP_133428643.1">
    <property type="nucleotide sequence ID" value="NZ_BMCC01000002.1"/>
</dbReference>
<organism evidence="2 3">
    <name type="scientific">Macrococcus hajekii</name>
    <dbReference type="NCBI Taxonomy" id="198482"/>
    <lineage>
        <taxon>Bacteria</taxon>
        <taxon>Bacillati</taxon>
        <taxon>Bacillota</taxon>
        <taxon>Bacilli</taxon>
        <taxon>Bacillales</taxon>
        <taxon>Staphylococcaceae</taxon>
        <taxon>Macrococcus</taxon>
    </lineage>
</organism>
<gene>
    <name evidence="2" type="ORF">ERX37_00205</name>
</gene>
<proteinExistence type="predicted"/>
<sequence length="146" mass="17261">MNRTDAILLFSQIGMLILGLLYLPDIIRSGLTPDNLYGLFMLLGALTLVAGFGTNIFTNTLNREDYSRHYPLSVRLRWSWINTIVQGLCIIAFAAICYYLTFYLSDEWLWRILSLLWILLCFYNIYREWRQRRRWMGGESKTGFRI</sequence>
<name>A0A4R6BL98_9STAP</name>
<accession>A0A4R6BL98</accession>
<evidence type="ECO:0000313" key="2">
    <source>
        <dbReference type="EMBL" id="TDM02554.1"/>
    </source>
</evidence>
<dbReference type="OrthoDB" id="2417662at2"/>
<keyword evidence="1" id="KW-0812">Transmembrane</keyword>
<evidence type="ECO:0000313" key="3">
    <source>
        <dbReference type="Proteomes" id="UP000295328"/>
    </source>
</evidence>
<feature type="transmembrane region" description="Helical" evidence="1">
    <location>
        <begin position="78"/>
        <end position="102"/>
    </location>
</feature>
<feature type="transmembrane region" description="Helical" evidence="1">
    <location>
        <begin position="108"/>
        <end position="126"/>
    </location>
</feature>
<reference evidence="2 3" key="1">
    <citation type="submission" date="2019-01" db="EMBL/GenBank/DDBJ databases">
        <title>Draft genome sequences of the type strains of six Macrococcus species.</title>
        <authorList>
            <person name="Mazhar S."/>
            <person name="Altermann E."/>
            <person name="Hill C."/>
            <person name="Mcauliffe O."/>
        </authorList>
    </citation>
    <scope>NUCLEOTIDE SEQUENCE [LARGE SCALE GENOMIC DNA]</scope>
    <source>
        <strain evidence="2 3">CCM4809</strain>
    </source>
</reference>
<comment type="caution">
    <text evidence="2">The sequence shown here is derived from an EMBL/GenBank/DDBJ whole genome shotgun (WGS) entry which is preliminary data.</text>
</comment>
<protein>
    <submittedName>
        <fullName evidence="2">Uncharacterized protein</fullName>
    </submittedName>
</protein>
<dbReference type="EMBL" id="SCWE01000001">
    <property type="protein sequence ID" value="TDM02554.1"/>
    <property type="molecule type" value="Genomic_DNA"/>
</dbReference>
<evidence type="ECO:0000256" key="1">
    <source>
        <dbReference type="SAM" id="Phobius"/>
    </source>
</evidence>
<feature type="transmembrane region" description="Helical" evidence="1">
    <location>
        <begin position="7"/>
        <end position="24"/>
    </location>
</feature>
<keyword evidence="3" id="KW-1185">Reference proteome</keyword>
<dbReference type="Proteomes" id="UP000295328">
    <property type="component" value="Unassembled WGS sequence"/>
</dbReference>
<feature type="transmembrane region" description="Helical" evidence="1">
    <location>
        <begin position="36"/>
        <end position="57"/>
    </location>
</feature>
<dbReference type="AlphaFoldDB" id="A0A4R6BL98"/>
<keyword evidence="1" id="KW-0472">Membrane</keyword>